<evidence type="ECO:0000313" key="2">
    <source>
        <dbReference type="EMBL" id="AIG24440.1"/>
    </source>
</evidence>
<dbReference type="InterPro" id="IPR003607">
    <property type="entry name" value="HD/PDEase_dom"/>
</dbReference>
<dbReference type="SUPFAM" id="SSF109604">
    <property type="entry name" value="HD-domain/PDEase-like"/>
    <property type="match status" value="1"/>
</dbReference>
<reference evidence="2 3" key="1">
    <citation type="journal article" date="2011" name="J. Bacteriol.">
        <title>Genome sequence of Brevibacillus laterosporus LMG 15441, a pathogen of invertebrates.</title>
        <authorList>
            <person name="Djukic M."/>
            <person name="Poehlein A."/>
            <person name="Thurmer A."/>
            <person name="Daniel R."/>
        </authorList>
    </citation>
    <scope>NUCLEOTIDE SEQUENCE [LARGE SCALE GENOMIC DNA]</scope>
    <source>
        <strain evidence="2 3">LMG 15441</strain>
    </source>
</reference>
<sequence length="368" mass="41089">MPVCQIKHIPVGSRLTEDVYTPLGGLLFTKGTVVEDREIEILDAFMIEEVSVEAIVDGTVITEGFADGKKQVSTEGKGASKPIRKRQSEPGIMEHLEKAVSSFKNLFQHVQGGQSIPVLEVRNVMTSLIKEVEEQSNLLFILKKADNPNNYLYEHCVGVGLLSYIMAKWMKLPEKEWMQVALAGMLMDIGKTKIDPKILWKPDKLTSSEFEEMKKHTVYGYELIKSAKGVTQGVGLAALQHHEREDGSGYPFGIKGDKIHTYSKIIAVADMYHAMCSDRLHQKATSPFLVVEQLLQDSFGKLDPKVVRVFVNGITQFSIGSKVELSDGTVGKVVFINQNYPTRPMVEINQNIINLADKRNVWIVKALV</sequence>
<dbReference type="Pfam" id="PF13487">
    <property type="entry name" value="HD_5"/>
    <property type="match status" value="1"/>
</dbReference>
<dbReference type="AlphaFoldDB" id="A0A075R480"/>
<dbReference type="PANTHER" id="PTHR43155:SF2">
    <property type="entry name" value="CYCLIC DI-GMP PHOSPHODIESTERASE PA4108"/>
    <property type="match status" value="1"/>
</dbReference>
<dbReference type="STRING" id="1042163.BRLA_c000220"/>
<dbReference type="eggNOG" id="COG2206">
    <property type="taxonomic scope" value="Bacteria"/>
</dbReference>
<accession>A0A075R480</accession>
<dbReference type="KEGG" id="blr:BRLA_c000220"/>
<dbReference type="Gene3D" id="1.10.3210.10">
    <property type="entry name" value="Hypothetical protein af1432"/>
    <property type="match status" value="1"/>
</dbReference>
<dbReference type="Proteomes" id="UP000005850">
    <property type="component" value="Chromosome"/>
</dbReference>
<gene>
    <name evidence="2" type="ORF">BRLA_c000220</name>
</gene>
<keyword evidence="2" id="KW-0378">Hydrolase</keyword>
<dbReference type="EC" id="3.1.4.52" evidence="2"/>
<proteinExistence type="predicted"/>
<dbReference type="InterPro" id="IPR037522">
    <property type="entry name" value="HD_GYP_dom"/>
</dbReference>
<feature type="domain" description="HD-GYP" evidence="1">
    <location>
        <begin position="130"/>
        <end position="326"/>
    </location>
</feature>
<dbReference type="HOGENOM" id="CLU_000445_92_1_9"/>
<dbReference type="RefSeq" id="WP_003333960.1">
    <property type="nucleotide sequence ID" value="NZ_CP007806.1"/>
</dbReference>
<dbReference type="GO" id="GO:0071111">
    <property type="term" value="F:cyclic-guanylate-specific phosphodiesterase activity"/>
    <property type="evidence" value="ECO:0007669"/>
    <property type="project" value="UniProtKB-EC"/>
</dbReference>
<dbReference type="PROSITE" id="PS51832">
    <property type="entry name" value="HD_GYP"/>
    <property type="match status" value="1"/>
</dbReference>
<evidence type="ECO:0000313" key="3">
    <source>
        <dbReference type="Proteomes" id="UP000005850"/>
    </source>
</evidence>
<dbReference type="CDD" id="cd00077">
    <property type="entry name" value="HDc"/>
    <property type="match status" value="1"/>
</dbReference>
<dbReference type="SMART" id="SM00471">
    <property type="entry name" value="HDc"/>
    <property type="match status" value="1"/>
</dbReference>
<evidence type="ECO:0000259" key="1">
    <source>
        <dbReference type="PROSITE" id="PS51832"/>
    </source>
</evidence>
<keyword evidence="3" id="KW-1185">Reference proteome</keyword>
<dbReference type="PANTHER" id="PTHR43155">
    <property type="entry name" value="CYCLIC DI-GMP PHOSPHODIESTERASE PA4108-RELATED"/>
    <property type="match status" value="1"/>
</dbReference>
<protein>
    <submittedName>
        <fullName evidence="2">Cyclic di-GMP phosphodiesterase response regulator RpfG</fullName>
        <ecNumber evidence="2">3.1.4.52</ecNumber>
    </submittedName>
</protein>
<dbReference type="EMBL" id="CP007806">
    <property type="protein sequence ID" value="AIG24440.1"/>
    <property type="molecule type" value="Genomic_DNA"/>
</dbReference>
<name>A0A075R480_BRELA</name>
<organism evidence="2 3">
    <name type="scientific">Brevibacillus laterosporus LMG 15441</name>
    <dbReference type="NCBI Taxonomy" id="1042163"/>
    <lineage>
        <taxon>Bacteria</taxon>
        <taxon>Bacillati</taxon>
        <taxon>Bacillota</taxon>
        <taxon>Bacilli</taxon>
        <taxon>Bacillales</taxon>
        <taxon>Paenibacillaceae</taxon>
        <taxon>Brevibacillus</taxon>
    </lineage>
</organism>